<reference evidence="2 3" key="1">
    <citation type="submission" date="2017-06" db="EMBL/GenBank/DDBJ databases">
        <title>Cmopartive genomic analysis of Ambrosia Fusariam Clade fungi.</title>
        <authorList>
            <person name="Stajich J.E."/>
            <person name="Carrillo J."/>
            <person name="Kijimoto T."/>
            <person name="Eskalen A."/>
            <person name="O'Donnell K."/>
            <person name="Kasson M."/>
        </authorList>
    </citation>
    <scope>NUCLEOTIDE SEQUENCE [LARGE SCALE GENOMIC DNA]</scope>
    <source>
        <strain evidence="2 3">NRRL 20438</strain>
    </source>
</reference>
<proteinExistence type="predicted"/>
<organism evidence="2 3">
    <name type="scientific">Fusarium ambrosium</name>
    <dbReference type="NCBI Taxonomy" id="131363"/>
    <lineage>
        <taxon>Eukaryota</taxon>
        <taxon>Fungi</taxon>
        <taxon>Dikarya</taxon>
        <taxon>Ascomycota</taxon>
        <taxon>Pezizomycotina</taxon>
        <taxon>Sordariomycetes</taxon>
        <taxon>Hypocreomycetidae</taxon>
        <taxon>Hypocreales</taxon>
        <taxon>Nectriaceae</taxon>
        <taxon>Fusarium</taxon>
        <taxon>Fusarium solani species complex</taxon>
    </lineage>
</organism>
<comment type="caution">
    <text evidence="2">The sequence shown here is derived from an EMBL/GenBank/DDBJ whole genome shotgun (WGS) entry which is preliminary data.</text>
</comment>
<evidence type="ECO:0000256" key="1">
    <source>
        <dbReference type="SAM" id="MobiDB-lite"/>
    </source>
</evidence>
<dbReference type="AlphaFoldDB" id="A0A428UE38"/>
<feature type="compositionally biased region" description="Basic and acidic residues" evidence="1">
    <location>
        <begin position="161"/>
        <end position="171"/>
    </location>
</feature>
<keyword evidence="3" id="KW-1185">Reference proteome</keyword>
<feature type="compositionally biased region" description="Polar residues" evidence="1">
    <location>
        <begin position="60"/>
        <end position="95"/>
    </location>
</feature>
<protein>
    <submittedName>
        <fullName evidence="2">Uncharacterized protein</fullName>
    </submittedName>
</protein>
<evidence type="ECO:0000313" key="2">
    <source>
        <dbReference type="EMBL" id="RSM12443.1"/>
    </source>
</evidence>
<evidence type="ECO:0000313" key="3">
    <source>
        <dbReference type="Proteomes" id="UP000288429"/>
    </source>
</evidence>
<gene>
    <name evidence="2" type="ORF">CDV31_006284</name>
</gene>
<dbReference type="EMBL" id="NIZV01000070">
    <property type="protein sequence ID" value="RSM12443.1"/>
    <property type="molecule type" value="Genomic_DNA"/>
</dbReference>
<feature type="region of interest" description="Disordered" evidence="1">
    <location>
        <begin position="20"/>
        <end position="171"/>
    </location>
</feature>
<sequence>MRLEMQQRIDELEKRHETEIKALKGAQASQDQEIDAPKKKMAAPAKAIENRGLDNRIQAAGQSTADNGATQSQASVSALPNPEKSQTVAPSQPKSLVTWEGTRLVMKAPKGWEPPAANTPPEMNELWPSRRGSKISRHPLADSIAESCQSAIERAMQQHDNGAKDDTKKGP</sequence>
<dbReference type="Proteomes" id="UP000288429">
    <property type="component" value="Unassembled WGS sequence"/>
</dbReference>
<accession>A0A428UE38</accession>
<name>A0A428UE38_9HYPO</name>